<dbReference type="GO" id="GO:0005929">
    <property type="term" value="C:cilium"/>
    <property type="evidence" value="ECO:0007669"/>
    <property type="project" value="UniProtKB-SubCell"/>
</dbReference>
<feature type="coiled-coil region" evidence="4">
    <location>
        <begin position="203"/>
        <end position="296"/>
    </location>
</feature>
<reference evidence="5" key="1">
    <citation type="submission" date="2013-10" db="EMBL/GenBank/DDBJ databases">
        <title>Genomic analysis of the causative agents of coccidiosis in chickens.</title>
        <authorList>
            <person name="Reid A.J."/>
            <person name="Blake D."/>
            <person name="Billington K."/>
            <person name="Browne H."/>
            <person name="Dunn M."/>
            <person name="Hung S."/>
            <person name="Kawahara F."/>
            <person name="Miranda-Saavedra D."/>
            <person name="Mourier T."/>
            <person name="Nagra H."/>
            <person name="Otto T.D."/>
            <person name="Rawlings N."/>
            <person name="Sanchez A."/>
            <person name="Sanders M."/>
            <person name="Subramaniam C."/>
            <person name="Tay Y."/>
            <person name="Dear P."/>
            <person name="Doerig C."/>
            <person name="Gruber A."/>
            <person name="Parkinson J."/>
            <person name="Shirley M."/>
            <person name="Wan K.L."/>
            <person name="Berriman M."/>
            <person name="Tomley F."/>
            <person name="Pain A."/>
        </authorList>
    </citation>
    <scope>NUCLEOTIDE SEQUENCE [LARGE SCALE GENOMIC DNA]</scope>
    <source>
        <strain evidence="5">Weybridge</strain>
    </source>
</reference>
<reference evidence="5" key="2">
    <citation type="submission" date="2013-10" db="EMBL/GenBank/DDBJ databases">
        <authorList>
            <person name="Aslett M."/>
        </authorList>
    </citation>
    <scope>NUCLEOTIDE SEQUENCE [LARGE SCALE GENOMIC DNA]</scope>
    <source>
        <strain evidence="5">Weybridge</strain>
    </source>
</reference>
<name>U6M6Z4_EIMMA</name>
<accession>U6M6Z4</accession>
<evidence type="ECO:0000256" key="2">
    <source>
        <dbReference type="ARBA" id="ARBA00023069"/>
    </source>
</evidence>
<keyword evidence="4" id="KW-0175">Coiled coil</keyword>
<evidence type="ECO:0000256" key="4">
    <source>
        <dbReference type="SAM" id="Coils"/>
    </source>
</evidence>
<evidence type="ECO:0000256" key="1">
    <source>
        <dbReference type="ARBA" id="ARBA00004138"/>
    </source>
</evidence>
<dbReference type="RefSeq" id="XP_013336441.1">
    <property type="nucleotide sequence ID" value="XM_013480987.1"/>
</dbReference>
<dbReference type="AlphaFoldDB" id="U6M6Z4"/>
<dbReference type="GeneID" id="25334467"/>
<keyword evidence="6" id="KW-1185">Reference proteome</keyword>
<evidence type="ECO:0000256" key="3">
    <source>
        <dbReference type="ARBA" id="ARBA00023273"/>
    </source>
</evidence>
<protein>
    <recommendedName>
        <fullName evidence="7">Trichohyalin-plectin-homology domain-containing protein</fullName>
    </recommendedName>
</protein>
<sequence length="361" mass="42790">MGLSRQAAVAGAIHEQKLLRQREAYLAAAKDVVAERLQLQHIAQVSKRREDAAAEATLRRRVLQLRQQFSPRLEERRRKLRALLDSENAEAQGTLVQLQDNASTRERTIMERATALKQKHDQERDKEDERLLALRMKHERGDLRLQEHKQLVQEMLAANAMQIASKQRQEEEKAREEKVFHALWTEGLNEKRLRERRAITANRKKTEQTKAALLEQIAKREEKRQEELERLRIENDEEIRRLQDEAQAAAEQRQQQRTAAIQRRREMDMVLAEQLEERNRRQLEEAELERIQLDTQAKMGLQAEDRARLIRAIEVNNAHNVRILMQEEKRRQAQELREFDAFCIREQLADEERKELEVLFP</sequence>
<evidence type="ECO:0000313" key="6">
    <source>
        <dbReference type="Proteomes" id="UP000030763"/>
    </source>
</evidence>
<gene>
    <name evidence="5" type="ORF">EMWEY_00004810</name>
</gene>
<keyword evidence="3" id="KW-0966">Cell projection</keyword>
<dbReference type="OrthoDB" id="347537at2759"/>
<dbReference type="PANTHER" id="PTHR31183">
    <property type="entry name" value="TRICHOPLEIN KERATIN FILAMENT-BINDING PROTEIN FAMILY MEMBER"/>
    <property type="match status" value="1"/>
</dbReference>
<dbReference type="EMBL" id="HG720843">
    <property type="protein sequence ID" value="CDJ59796.1"/>
    <property type="molecule type" value="Genomic_DNA"/>
</dbReference>
<organism evidence="5 6">
    <name type="scientific">Eimeria maxima</name>
    <name type="common">Coccidian parasite</name>
    <dbReference type="NCBI Taxonomy" id="5804"/>
    <lineage>
        <taxon>Eukaryota</taxon>
        <taxon>Sar</taxon>
        <taxon>Alveolata</taxon>
        <taxon>Apicomplexa</taxon>
        <taxon>Conoidasida</taxon>
        <taxon>Coccidia</taxon>
        <taxon>Eucoccidiorida</taxon>
        <taxon>Eimeriorina</taxon>
        <taxon>Eimeriidae</taxon>
        <taxon>Eimeria</taxon>
    </lineage>
</organism>
<dbReference type="OMA" id="NAMQIAS"/>
<keyword evidence="2" id="KW-0969">Cilium</keyword>
<dbReference type="InterPro" id="IPR043596">
    <property type="entry name" value="CFAP53/TCHP"/>
</dbReference>
<comment type="subcellular location">
    <subcellularLocation>
        <location evidence="1">Cell projection</location>
        <location evidence="1">Cilium</location>
    </subcellularLocation>
</comment>
<feature type="coiled-coil region" evidence="4">
    <location>
        <begin position="81"/>
        <end position="130"/>
    </location>
</feature>
<dbReference type="VEuPathDB" id="ToxoDB:EMWEY_00004810"/>
<evidence type="ECO:0008006" key="7">
    <source>
        <dbReference type="Google" id="ProtNLM"/>
    </source>
</evidence>
<dbReference type="PANTHER" id="PTHR31183:SF1">
    <property type="entry name" value="CILIA- AND FLAGELLA-ASSOCIATED PROTEIN 53"/>
    <property type="match status" value="1"/>
</dbReference>
<evidence type="ECO:0000313" key="5">
    <source>
        <dbReference type="EMBL" id="CDJ59796.1"/>
    </source>
</evidence>
<dbReference type="Proteomes" id="UP000030763">
    <property type="component" value="Unassembled WGS sequence"/>
</dbReference>
<proteinExistence type="predicted"/>